<sequence>MTKETKMDLKNKYTGGFYLGKMGPWIPIILMVIGLIVGTKIGGGGILRFSLITFLAVIAGFFLTKDKKNFGKVAISGLTNSMLAIIIIAFLSAGVLGQLLRQSGLIEALVHTAGSVNFDAGFLPLISFVICAIISTSCGTSSGSITAMAPVMLPLAVGMGCSPGLVCGAIISGAIFGDNLAPISDTTIGSALTQEAQVGDVVRTRLPYSLIAGGISAVLFAVLGNVTTASRGMEGVAIEADLKSLLLLVLPVIMIIMIKKGFDLVATLLVCDAMGIVLNLVLGTINLDAMLSNEGPIVAGLSGMINLVMYCILLFILLEILNCSGAFDALVQGLTKNCKSARSAELVCMLGTAVGTAAAGGSSPAVLFFGPMVRKVTKDFGIERTRGANILDGTACGICSILPYGTPVMLCLGFTAEIAAIPADFGYFDIVPYSFHGILLLVLFVLSILTGVGRRYVKDGEA</sequence>
<evidence type="ECO:0000313" key="12">
    <source>
        <dbReference type="Proteomes" id="UP000284841"/>
    </source>
</evidence>
<evidence type="ECO:0000256" key="7">
    <source>
        <dbReference type="ARBA" id="ARBA00023136"/>
    </source>
</evidence>
<feature type="transmembrane region" description="Helical" evidence="9">
    <location>
        <begin position="151"/>
        <end position="176"/>
    </location>
</feature>
<feature type="transmembrane region" description="Helical" evidence="9">
    <location>
        <begin position="349"/>
        <end position="369"/>
    </location>
</feature>
<feature type="transmembrane region" description="Helical" evidence="9">
    <location>
        <begin position="390"/>
        <end position="421"/>
    </location>
</feature>
<feature type="transmembrane region" description="Helical" evidence="9">
    <location>
        <begin position="208"/>
        <end position="228"/>
    </location>
</feature>
<dbReference type="GO" id="GO:0015297">
    <property type="term" value="F:antiporter activity"/>
    <property type="evidence" value="ECO:0007669"/>
    <property type="project" value="UniProtKB-KW"/>
</dbReference>
<dbReference type="OrthoDB" id="9790605at2"/>
<name>A0A415DSR0_9FIRM</name>
<dbReference type="EMBL" id="QRMS01000011">
    <property type="protein sequence ID" value="RHJ82881.1"/>
    <property type="molecule type" value="Genomic_DNA"/>
</dbReference>
<evidence type="ECO:0000256" key="3">
    <source>
        <dbReference type="ARBA" id="ARBA00022449"/>
    </source>
</evidence>
<evidence type="ECO:0000256" key="8">
    <source>
        <dbReference type="ARBA" id="ARBA00038435"/>
    </source>
</evidence>
<feature type="transmembrane region" description="Helical" evidence="9">
    <location>
        <begin position="297"/>
        <end position="318"/>
    </location>
</feature>
<feature type="transmembrane region" description="Helical" evidence="9">
    <location>
        <begin position="264"/>
        <end position="285"/>
    </location>
</feature>
<evidence type="ECO:0000256" key="5">
    <source>
        <dbReference type="ARBA" id="ARBA00022692"/>
    </source>
</evidence>
<proteinExistence type="inferred from homology"/>
<feature type="transmembrane region" description="Helical" evidence="9">
    <location>
        <begin position="240"/>
        <end position="258"/>
    </location>
</feature>
<keyword evidence="4" id="KW-1003">Cell membrane</keyword>
<evidence type="ECO:0000256" key="4">
    <source>
        <dbReference type="ARBA" id="ARBA00022475"/>
    </source>
</evidence>
<evidence type="ECO:0000256" key="2">
    <source>
        <dbReference type="ARBA" id="ARBA00022448"/>
    </source>
</evidence>
<feature type="transmembrane region" description="Helical" evidence="9">
    <location>
        <begin position="45"/>
        <end position="63"/>
    </location>
</feature>
<gene>
    <name evidence="11" type="ORF">DW099_19545</name>
</gene>
<evidence type="ECO:0000256" key="9">
    <source>
        <dbReference type="SAM" id="Phobius"/>
    </source>
</evidence>
<dbReference type="Pfam" id="PF03553">
    <property type="entry name" value="Na_H_antiporter"/>
    <property type="match status" value="1"/>
</dbReference>
<feature type="transmembrane region" description="Helical" evidence="9">
    <location>
        <begin position="433"/>
        <end position="452"/>
    </location>
</feature>
<keyword evidence="3" id="KW-0050">Antiport</keyword>
<feature type="domain" description="Na+/H+ antiporter NhaC-like C-terminal" evidence="10">
    <location>
        <begin position="24"/>
        <end position="224"/>
    </location>
</feature>
<dbReference type="InterPro" id="IPR052180">
    <property type="entry name" value="NhaC_Na-H+_Antiporter"/>
</dbReference>
<keyword evidence="6 9" id="KW-1133">Transmembrane helix</keyword>
<feature type="transmembrane region" description="Helical" evidence="9">
    <location>
        <begin position="75"/>
        <end position="100"/>
    </location>
</feature>
<keyword evidence="5 9" id="KW-0812">Transmembrane</keyword>
<dbReference type="AlphaFoldDB" id="A0A415DSR0"/>
<reference evidence="11 12" key="1">
    <citation type="submission" date="2018-08" db="EMBL/GenBank/DDBJ databases">
        <title>A genome reference for cultivated species of the human gut microbiota.</title>
        <authorList>
            <person name="Zou Y."/>
            <person name="Xue W."/>
            <person name="Luo G."/>
        </authorList>
    </citation>
    <scope>NUCLEOTIDE SEQUENCE [LARGE SCALE GENOMIC DNA]</scope>
    <source>
        <strain evidence="11 12">AM07-24</strain>
    </source>
</reference>
<evidence type="ECO:0000313" key="11">
    <source>
        <dbReference type="EMBL" id="RHJ82881.1"/>
    </source>
</evidence>
<dbReference type="GO" id="GO:0005886">
    <property type="term" value="C:plasma membrane"/>
    <property type="evidence" value="ECO:0007669"/>
    <property type="project" value="UniProtKB-SubCell"/>
</dbReference>
<accession>A0A415DSR0</accession>
<feature type="transmembrane region" description="Helical" evidence="9">
    <location>
        <begin position="21"/>
        <end position="39"/>
    </location>
</feature>
<evidence type="ECO:0000259" key="10">
    <source>
        <dbReference type="Pfam" id="PF03553"/>
    </source>
</evidence>
<keyword evidence="7 9" id="KW-0472">Membrane</keyword>
<evidence type="ECO:0000256" key="1">
    <source>
        <dbReference type="ARBA" id="ARBA00004651"/>
    </source>
</evidence>
<dbReference type="InterPro" id="IPR018461">
    <property type="entry name" value="Na/H_Antiport_NhaC-like_C"/>
</dbReference>
<comment type="similarity">
    <text evidence="8">Belongs to the NhaC Na(+)/H(+) (TC 2.A.35) antiporter family.</text>
</comment>
<feature type="transmembrane region" description="Helical" evidence="9">
    <location>
        <begin position="120"/>
        <end position="139"/>
    </location>
</feature>
<dbReference type="PANTHER" id="PTHR33451:SF3">
    <property type="entry name" value="MALATE-2H(+)_NA(+)-LACTATE ANTIPORTER"/>
    <property type="match status" value="1"/>
</dbReference>
<comment type="subcellular location">
    <subcellularLocation>
        <location evidence="1">Cell membrane</location>
        <topology evidence="1">Multi-pass membrane protein</topology>
    </subcellularLocation>
</comment>
<dbReference type="STRING" id="1776384.GCA_900086585_00332"/>
<dbReference type="PANTHER" id="PTHR33451">
    <property type="entry name" value="MALATE-2H(+)/NA(+)-LACTATE ANTIPORTER"/>
    <property type="match status" value="1"/>
</dbReference>
<organism evidence="11 12">
    <name type="scientific">Emergencia timonensis</name>
    <dbReference type="NCBI Taxonomy" id="1776384"/>
    <lineage>
        <taxon>Bacteria</taxon>
        <taxon>Bacillati</taxon>
        <taxon>Bacillota</taxon>
        <taxon>Clostridia</taxon>
        <taxon>Peptostreptococcales</taxon>
        <taxon>Anaerovoracaceae</taxon>
        <taxon>Emergencia</taxon>
    </lineage>
</organism>
<keyword evidence="12" id="KW-1185">Reference proteome</keyword>
<keyword evidence="2" id="KW-0813">Transport</keyword>
<comment type="caution">
    <text evidence="11">The sequence shown here is derived from an EMBL/GenBank/DDBJ whole genome shotgun (WGS) entry which is preliminary data.</text>
</comment>
<evidence type="ECO:0000256" key="6">
    <source>
        <dbReference type="ARBA" id="ARBA00022989"/>
    </source>
</evidence>
<protein>
    <recommendedName>
        <fullName evidence="10">Na+/H+ antiporter NhaC-like C-terminal domain-containing protein</fullName>
    </recommendedName>
</protein>
<dbReference type="Proteomes" id="UP000284841">
    <property type="component" value="Unassembled WGS sequence"/>
</dbReference>